<dbReference type="InterPro" id="IPR032623">
    <property type="entry name" value="FecR_N"/>
</dbReference>
<dbReference type="KEGG" id="acob:P0Y56_08990"/>
<name>A0AAJ6BLL8_9SPHN</name>
<proteinExistence type="predicted"/>
<sequence length="326" mass="34172">MASSTMGPGSGPKDMGADLRDQQARAWLARLHGGRASADDRAAHARWRADDAANEAAWTRAERTWVMLGALGGSAAEFERAHGRPKPGTARRAAFVAGLAAVLCLGAVWSYRPYPVAGLFADAATAPGERRSFALDDGSRVTLTGSSVVDFEMDGGHRGATLIEGEALFEVAHDPAHPFVVRAGDARVMVTGTRFTVRRTAAGATLMLAQGSVNAASAAGGAALAIRPGGRVDWAGGRMAAGQVPLRDIAAWQRGRLIFRSRPLSEVLETLSLYRGGRIYAPGAAGSLRVTGVIDVARPDLFLAGLPESLPVQVTRFGPITIIRAK</sequence>
<gene>
    <name evidence="3" type="ORF">P0Y56_08990</name>
</gene>
<dbReference type="Pfam" id="PF16220">
    <property type="entry name" value="DUF4880"/>
    <property type="match status" value="1"/>
</dbReference>
<dbReference type="PANTHER" id="PTHR30273">
    <property type="entry name" value="PERIPLASMIC SIGNAL SENSOR AND SIGMA FACTOR ACTIVATOR FECR-RELATED"/>
    <property type="match status" value="1"/>
</dbReference>
<evidence type="ECO:0000313" key="4">
    <source>
        <dbReference type="Proteomes" id="UP001218362"/>
    </source>
</evidence>
<organism evidence="3 4">
    <name type="scientific">Candidatus Andeanibacterium colombiense</name>
    <dbReference type="NCBI Taxonomy" id="3121345"/>
    <lineage>
        <taxon>Bacteria</taxon>
        <taxon>Pseudomonadati</taxon>
        <taxon>Pseudomonadota</taxon>
        <taxon>Alphaproteobacteria</taxon>
        <taxon>Sphingomonadales</taxon>
        <taxon>Sphingomonadaceae</taxon>
        <taxon>Candidatus Andeanibacterium</taxon>
    </lineage>
</organism>
<dbReference type="Pfam" id="PF04773">
    <property type="entry name" value="FecR"/>
    <property type="match status" value="1"/>
</dbReference>
<dbReference type="Proteomes" id="UP001218362">
    <property type="component" value="Chromosome"/>
</dbReference>
<dbReference type="EMBL" id="CP119316">
    <property type="protein sequence ID" value="WEK45172.1"/>
    <property type="molecule type" value="Genomic_DNA"/>
</dbReference>
<feature type="domain" description="FecR protein" evidence="1">
    <location>
        <begin position="123"/>
        <end position="214"/>
    </location>
</feature>
<dbReference type="InterPro" id="IPR006860">
    <property type="entry name" value="FecR"/>
</dbReference>
<dbReference type="Gene3D" id="2.60.120.1440">
    <property type="match status" value="1"/>
</dbReference>
<evidence type="ECO:0000313" key="3">
    <source>
        <dbReference type="EMBL" id="WEK45172.1"/>
    </source>
</evidence>
<dbReference type="PANTHER" id="PTHR30273:SF2">
    <property type="entry name" value="PROTEIN FECR"/>
    <property type="match status" value="1"/>
</dbReference>
<evidence type="ECO:0000259" key="2">
    <source>
        <dbReference type="Pfam" id="PF16220"/>
    </source>
</evidence>
<accession>A0AAJ6BLL8</accession>
<reference evidence="3" key="1">
    <citation type="submission" date="2023-03" db="EMBL/GenBank/DDBJ databases">
        <title>Andean soil-derived lignocellulolytic bacterial consortium as a source of novel taxa and putative plastic-active enzymes.</title>
        <authorList>
            <person name="Diaz-Garcia L."/>
            <person name="Chuvochina M."/>
            <person name="Feuerriegel G."/>
            <person name="Bunk B."/>
            <person name="Sproer C."/>
            <person name="Streit W.R."/>
            <person name="Rodriguez L.M."/>
            <person name="Overmann J."/>
            <person name="Jimenez D.J."/>
        </authorList>
    </citation>
    <scope>NUCLEOTIDE SEQUENCE</scope>
    <source>
        <strain evidence="3">MAG 26</strain>
    </source>
</reference>
<dbReference type="GO" id="GO:0016989">
    <property type="term" value="F:sigma factor antagonist activity"/>
    <property type="evidence" value="ECO:0007669"/>
    <property type="project" value="TreeGrafter"/>
</dbReference>
<dbReference type="PIRSF" id="PIRSF018266">
    <property type="entry name" value="FecR"/>
    <property type="match status" value="1"/>
</dbReference>
<dbReference type="AlphaFoldDB" id="A0AAJ6BLL8"/>
<feature type="domain" description="FecR N-terminal" evidence="2">
    <location>
        <begin position="22"/>
        <end position="63"/>
    </location>
</feature>
<protein>
    <submittedName>
        <fullName evidence="3">FecR family protein</fullName>
    </submittedName>
</protein>
<dbReference type="InterPro" id="IPR012373">
    <property type="entry name" value="Ferrdict_sens_TM"/>
</dbReference>
<evidence type="ECO:0000259" key="1">
    <source>
        <dbReference type="Pfam" id="PF04773"/>
    </source>
</evidence>